<proteinExistence type="predicted"/>
<feature type="transmembrane region" description="Helical" evidence="1">
    <location>
        <begin position="13"/>
        <end position="32"/>
    </location>
</feature>
<evidence type="ECO:0000313" key="2">
    <source>
        <dbReference type="EMBL" id="TKB58522.1"/>
    </source>
</evidence>
<reference evidence="2 3" key="1">
    <citation type="submission" date="2019-04" db="EMBL/GenBank/DDBJ databases">
        <authorList>
            <person name="Hwang J.C."/>
        </authorList>
    </citation>
    <scope>NUCLEOTIDE SEQUENCE [LARGE SCALE GENOMIC DNA]</scope>
    <source>
        <strain evidence="2 3">IMCC35002</strain>
    </source>
</reference>
<gene>
    <name evidence="2" type="ORF">FCL42_01890</name>
</gene>
<dbReference type="RefSeq" id="WP_136861670.1">
    <property type="nucleotide sequence ID" value="NZ_SWCJ01000001.1"/>
</dbReference>
<name>A0A4U1BTK5_9GAMM</name>
<accession>A0A4U1BTK5</accession>
<comment type="caution">
    <text evidence="2">The sequence shown here is derived from an EMBL/GenBank/DDBJ whole genome shotgun (WGS) entry which is preliminary data.</text>
</comment>
<keyword evidence="1" id="KW-0472">Membrane</keyword>
<sequence length="207" mass="23630">MAVGENTVNYIEIIKATGPYLVAMVGMFFGFFQFKKTIQSQKELAKISKEKDIEIANIQNISVRNMEAMKNRQLAISKLQEVYSPMYAKIESLLHVYCGLVTKKQPANVIKSDLEKMVIDDYLLLTTEKHKLVLAEAIAICQVLQDHKAYELAVKLDFKIIEVLSLFDFTGNSCGSEHIDKLREVQKDLGLLYVSFFYRVANLNEYS</sequence>
<dbReference type="OrthoDB" id="7068188at2"/>
<keyword evidence="1" id="KW-0812">Transmembrane</keyword>
<protein>
    <submittedName>
        <fullName evidence="2">Uncharacterized protein</fullName>
    </submittedName>
</protein>
<keyword evidence="1" id="KW-1133">Transmembrane helix</keyword>
<dbReference type="Proteomes" id="UP000305675">
    <property type="component" value="Unassembled WGS sequence"/>
</dbReference>
<evidence type="ECO:0000313" key="3">
    <source>
        <dbReference type="Proteomes" id="UP000305675"/>
    </source>
</evidence>
<dbReference type="EMBL" id="SWCJ01000001">
    <property type="protein sequence ID" value="TKB58522.1"/>
    <property type="molecule type" value="Genomic_DNA"/>
</dbReference>
<dbReference type="AlphaFoldDB" id="A0A4U1BTK5"/>
<keyword evidence="3" id="KW-1185">Reference proteome</keyword>
<organism evidence="2 3">
    <name type="scientific">Ferrimonas aestuarii</name>
    <dbReference type="NCBI Taxonomy" id="2569539"/>
    <lineage>
        <taxon>Bacteria</taxon>
        <taxon>Pseudomonadati</taxon>
        <taxon>Pseudomonadota</taxon>
        <taxon>Gammaproteobacteria</taxon>
        <taxon>Alteromonadales</taxon>
        <taxon>Ferrimonadaceae</taxon>
        <taxon>Ferrimonas</taxon>
    </lineage>
</organism>
<evidence type="ECO:0000256" key="1">
    <source>
        <dbReference type="SAM" id="Phobius"/>
    </source>
</evidence>